<evidence type="ECO:0000313" key="2">
    <source>
        <dbReference type="Proteomes" id="UP001179858"/>
    </source>
</evidence>
<dbReference type="RefSeq" id="WP_280102620.1">
    <property type="nucleotide sequence ID" value="NZ_CP122959.1"/>
</dbReference>
<sequence length="145" mass="16579">MLEIKIKNTVEKLKFNYRAFFKANKELSTQEGANDGASNLWLSFVTNDPNALFNALKVLLPSKYTDDDIFDALDDLEDNNAVETTIKALEEELRQSSFFQRAAKRWIELTEKYDLSSTKEAKTDEEKIQASVNKDMLAAMKESLL</sequence>
<dbReference type="EMBL" id="CP122959">
    <property type="protein sequence ID" value="WGI18554.1"/>
    <property type="molecule type" value="Genomic_DNA"/>
</dbReference>
<proteinExistence type="predicted"/>
<protein>
    <submittedName>
        <fullName evidence="1">Tail assembly chaperone</fullName>
    </submittedName>
</protein>
<dbReference type="Proteomes" id="UP001179858">
    <property type="component" value="Chromosome"/>
</dbReference>
<gene>
    <name evidence="1" type="ORF">QBD03_07285</name>
</gene>
<evidence type="ECO:0000313" key="1">
    <source>
        <dbReference type="EMBL" id="WGI18554.1"/>
    </source>
</evidence>
<dbReference type="InterPro" id="IPR024410">
    <property type="entry name" value="Phage_TAC_12"/>
</dbReference>
<accession>A0AAF0GM14</accession>
<name>A0AAF0GM14_LATSK</name>
<organism evidence="1 2">
    <name type="scientific">Latilactobacillus sakei</name>
    <name type="common">Lactobacillus sakei</name>
    <dbReference type="NCBI Taxonomy" id="1599"/>
    <lineage>
        <taxon>Bacteria</taxon>
        <taxon>Bacillati</taxon>
        <taxon>Bacillota</taxon>
        <taxon>Bacilli</taxon>
        <taxon>Lactobacillales</taxon>
        <taxon>Lactobacillaceae</taxon>
        <taxon>Latilactobacillus</taxon>
    </lineage>
</organism>
<reference evidence="1" key="1">
    <citation type="submission" date="2023-04" db="EMBL/GenBank/DDBJ databases">
        <title>Novel strain of Lactilactobacillus sakei and use thereof.</title>
        <authorList>
            <person name="Kim S.Y."/>
        </authorList>
    </citation>
    <scope>NUCLEOTIDE SEQUENCE</scope>
    <source>
        <strain evidence="1">HUP1</strain>
    </source>
</reference>
<dbReference type="AlphaFoldDB" id="A0AAF0GM14"/>
<dbReference type="Pfam" id="PF12363">
    <property type="entry name" value="Phage_TAC_12"/>
    <property type="match status" value="1"/>
</dbReference>